<proteinExistence type="predicted"/>
<evidence type="ECO:0000313" key="1">
    <source>
        <dbReference type="EMBL" id="KAJ8893185.1"/>
    </source>
</evidence>
<keyword evidence="2" id="KW-1185">Reference proteome</keyword>
<sequence length="87" mass="10624">MIYNLYWSSIPKTNIHLWLLWPEKDDQILQKIDFVETLDMCDNTFFPCTHIDDLQHHARGNFLHYKDLDYIYFTVCQKTAWMGWHCP</sequence>
<organism evidence="1 2">
    <name type="scientific">Dryococelus australis</name>
    <dbReference type="NCBI Taxonomy" id="614101"/>
    <lineage>
        <taxon>Eukaryota</taxon>
        <taxon>Metazoa</taxon>
        <taxon>Ecdysozoa</taxon>
        <taxon>Arthropoda</taxon>
        <taxon>Hexapoda</taxon>
        <taxon>Insecta</taxon>
        <taxon>Pterygota</taxon>
        <taxon>Neoptera</taxon>
        <taxon>Polyneoptera</taxon>
        <taxon>Phasmatodea</taxon>
        <taxon>Verophasmatodea</taxon>
        <taxon>Anareolatae</taxon>
        <taxon>Phasmatidae</taxon>
        <taxon>Eurycanthinae</taxon>
        <taxon>Dryococelus</taxon>
    </lineage>
</organism>
<comment type="caution">
    <text evidence="1">The sequence shown here is derived from an EMBL/GenBank/DDBJ whole genome shotgun (WGS) entry which is preliminary data.</text>
</comment>
<protein>
    <submittedName>
        <fullName evidence="1">Uncharacterized protein</fullName>
    </submittedName>
</protein>
<evidence type="ECO:0000313" key="2">
    <source>
        <dbReference type="Proteomes" id="UP001159363"/>
    </source>
</evidence>
<accession>A0ABQ9IAC6</accession>
<dbReference type="EMBL" id="JARBHB010000002">
    <property type="protein sequence ID" value="KAJ8893185.1"/>
    <property type="molecule type" value="Genomic_DNA"/>
</dbReference>
<gene>
    <name evidence="1" type="ORF">PR048_005770</name>
</gene>
<name>A0ABQ9IAC6_9NEOP</name>
<reference evidence="1 2" key="1">
    <citation type="submission" date="2023-02" db="EMBL/GenBank/DDBJ databases">
        <title>LHISI_Scaffold_Assembly.</title>
        <authorList>
            <person name="Stuart O.P."/>
            <person name="Cleave R."/>
            <person name="Magrath M.J.L."/>
            <person name="Mikheyev A.S."/>
        </authorList>
    </citation>
    <scope>NUCLEOTIDE SEQUENCE [LARGE SCALE GENOMIC DNA]</scope>
    <source>
        <strain evidence="1">Daus_M_001</strain>
        <tissue evidence="1">Leg muscle</tissue>
    </source>
</reference>
<dbReference type="Proteomes" id="UP001159363">
    <property type="component" value="Chromosome 2"/>
</dbReference>